<dbReference type="Pfam" id="PF01547">
    <property type="entry name" value="SBP_bac_1"/>
    <property type="match status" value="1"/>
</dbReference>
<reference evidence="2 3" key="1">
    <citation type="submission" date="2019-06" db="EMBL/GenBank/DDBJ databases">
        <title>Sequencing the genomes of 1000 actinobacteria strains.</title>
        <authorList>
            <person name="Klenk H.-P."/>
        </authorList>
    </citation>
    <scope>NUCLEOTIDE SEQUENCE [LARGE SCALE GENOMIC DNA]</scope>
    <source>
        <strain evidence="2 3">DSM 102200</strain>
    </source>
</reference>
<dbReference type="AlphaFoldDB" id="A0A543BSS8"/>
<evidence type="ECO:0000313" key="2">
    <source>
        <dbReference type="EMBL" id="TQL87796.1"/>
    </source>
</evidence>
<proteinExistence type="predicted"/>
<dbReference type="PANTHER" id="PTHR43649:SF30">
    <property type="entry name" value="ABC TRANSPORTER SUBSTRATE-BINDING PROTEIN"/>
    <property type="match status" value="1"/>
</dbReference>
<evidence type="ECO:0000313" key="3">
    <source>
        <dbReference type="Proteomes" id="UP000316096"/>
    </source>
</evidence>
<evidence type="ECO:0000256" key="1">
    <source>
        <dbReference type="SAM" id="SignalP"/>
    </source>
</evidence>
<dbReference type="PROSITE" id="PS51257">
    <property type="entry name" value="PROKAR_LIPOPROTEIN"/>
    <property type="match status" value="1"/>
</dbReference>
<dbReference type="InterPro" id="IPR050490">
    <property type="entry name" value="Bact_solute-bd_prot1"/>
</dbReference>
<accession>A0A543BSS8</accession>
<sequence>MRATPQRAGRRLGVRITAGAAVLALGTLAACSGGGGDSGKSHDAIIMWHGYTDVENKAITQLGQEWNAAHPDQKVNVTFAGSNDDALKKTLASFVSGKTPGVAYEYGSSITTLAQRSQTQDLTSLVKGTPSFQWNDFFPAARQAATTPDGKIYGVPALVDNLALVYNKKLFDAAGLSYPTANWTWDDFRNAARKLSEPSQHKYGWAYVNDGTEDTVWRYIAMLWQAGGDLLTPDGKKSAFDSPAGLAAMQLLHDMAVTDHSVYLDTGDGQYQNLFNSGKIGMLWTGPWDLGTINKDISYGAQFLPGKVTHATIAGPDNYMLFNKGDRTTAWAFVQWLDSAQTHLKFAIATGDLPLRQSETQLPGYKDFLKRYPANQVFVDNLSKNATKSRPNIPAYPKISQVLGTAVQSVLLGKAQPQAALDDARQQVDQILAGE</sequence>
<comment type="caution">
    <text evidence="2">The sequence shown here is derived from an EMBL/GenBank/DDBJ whole genome shotgun (WGS) entry which is preliminary data.</text>
</comment>
<dbReference type="OrthoDB" id="2644341at2"/>
<keyword evidence="1" id="KW-0732">Signal</keyword>
<name>A0A543BSS8_9ACTN</name>
<organism evidence="2 3">
    <name type="scientific">Actinoallomurus bryophytorum</name>
    <dbReference type="NCBI Taxonomy" id="1490222"/>
    <lineage>
        <taxon>Bacteria</taxon>
        <taxon>Bacillati</taxon>
        <taxon>Actinomycetota</taxon>
        <taxon>Actinomycetes</taxon>
        <taxon>Streptosporangiales</taxon>
        <taxon>Thermomonosporaceae</taxon>
        <taxon>Actinoallomurus</taxon>
    </lineage>
</organism>
<dbReference type="SUPFAM" id="SSF53850">
    <property type="entry name" value="Periplasmic binding protein-like II"/>
    <property type="match status" value="1"/>
</dbReference>
<feature type="chain" id="PRO_5039451155" evidence="1">
    <location>
        <begin position="30"/>
        <end position="435"/>
    </location>
</feature>
<dbReference type="Proteomes" id="UP000316096">
    <property type="component" value="Unassembled WGS sequence"/>
</dbReference>
<dbReference type="EMBL" id="VFOZ01000003">
    <property type="protein sequence ID" value="TQL87796.1"/>
    <property type="molecule type" value="Genomic_DNA"/>
</dbReference>
<feature type="signal peptide" evidence="1">
    <location>
        <begin position="1"/>
        <end position="29"/>
    </location>
</feature>
<dbReference type="PANTHER" id="PTHR43649">
    <property type="entry name" value="ARABINOSE-BINDING PROTEIN-RELATED"/>
    <property type="match status" value="1"/>
</dbReference>
<dbReference type="InterPro" id="IPR006059">
    <property type="entry name" value="SBP"/>
</dbReference>
<gene>
    <name evidence="2" type="ORF">FB559_8405</name>
</gene>
<keyword evidence="3" id="KW-1185">Reference proteome</keyword>
<protein>
    <submittedName>
        <fullName evidence="2">Carbohydrate ABC transporter substrate-binding protein (CUT1 family)</fullName>
    </submittedName>
</protein>
<dbReference type="Gene3D" id="3.40.190.10">
    <property type="entry name" value="Periplasmic binding protein-like II"/>
    <property type="match status" value="1"/>
</dbReference>
<dbReference type="RefSeq" id="WP_141963350.1">
    <property type="nucleotide sequence ID" value="NZ_VFOZ01000003.1"/>
</dbReference>
<dbReference type="CDD" id="cd14748">
    <property type="entry name" value="PBP2_UgpB"/>
    <property type="match status" value="1"/>
</dbReference>